<dbReference type="PANTHER" id="PTHR23531:SF1">
    <property type="entry name" value="QUINOLENE RESISTANCE PROTEIN NORA"/>
    <property type="match status" value="1"/>
</dbReference>
<evidence type="ECO:0000259" key="6">
    <source>
        <dbReference type="PROSITE" id="PS50850"/>
    </source>
</evidence>
<dbReference type="InterPro" id="IPR020846">
    <property type="entry name" value="MFS_dom"/>
</dbReference>
<evidence type="ECO:0000256" key="4">
    <source>
        <dbReference type="ARBA" id="ARBA00023136"/>
    </source>
</evidence>
<feature type="transmembrane region" description="Helical" evidence="5">
    <location>
        <begin position="73"/>
        <end position="91"/>
    </location>
</feature>
<dbReference type="RefSeq" id="WP_344309968.1">
    <property type="nucleotide sequence ID" value="NZ_BAAANY010000008.1"/>
</dbReference>
<dbReference type="EMBL" id="BAAANY010000008">
    <property type="protein sequence ID" value="GAA1674638.1"/>
    <property type="molecule type" value="Genomic_DNA"/>
</dbReference>
<dbReference type="Gene3D" id="1.20.1250.20">
    <property type="entry name" value="MFS general substrate transporter like domains"/>
    <property type="match status" value="2"/>
</dbReference>
<dbReference type="InterPro" id="IPR011701">
    <property type="entry name" value="MFS"/>
</dbReference>
<organism evidence="7 8">
    <name type="scientific">Fodinicola feengrottensis</name>
    <dbReference type="NCBI Taxonomy" id="435914"/>
    <lineage>
        <taxon>Bacteria</taxon>
        <taxon>Bacillati</taxon>
        <taxon>Actinomycetota</taxon>
        <taxon>Actinomycetes</taxon>
        <taxon>Mycobacteriales</taxon>
        <taxon>Fodinicola</taxon>
    </lineage>
</organism>
<gene>
    <name evidence="7" type="ORF">GCM10009765_25040</name>
</gene>
<feature type="transmembrane region" description="Helical" evidence="5">
    <location>
        <begin position="97"/>
        <end position="120"/>
    </location>
</feature>
<feature type="transmembrane region" description="Helical" evidence="5">
    <location>
        <begin position="234"/>
        <end position="251"/>
    </location>
</feature>
<name>A0ABN2GPM3_9ACTN</name>
<feature type="transmembrane region" description="Helical" evidence="5">
    <location>
        <begin position="349"/>
        <end position="371"/>
    </location>
</feature>
<dbReference type="Proteomes" id="UP001500618">
    <property type="component" value="Unassembled WGS sequence"/>
</dbReference>
<reference evidence="7 8" key="1">
    <citation type="journal article" date="2019" name="Int. J. Syst. Evol. Microbiol.">
        <title>The Global Catalogue of Microorganisms (GCM) 10K type strain sequencing project: providing services to taxonomists for standard genome sequencing and annotation.</title>
        <authorList>
            <consortium name="The Broad Institute Genomics Platform"/>
            <consortium name="The Broad Institute Genome Sequencing Center for Infectious Disease"/>
            <person name="Wu L."/>
            <person name="Ma J."/>
        </authorList>
    </citation>
    <scope>NUCLEOTIDE SEQUENCE [LARGE SCALE GENOMIC DNA]</scope>
    <source>
        <strain evidence="7 8">JCM 14718</strain>
    </source>
</reference>
<dbReference type="Pfam" id="PF07690">
    <property type="entry name" value="MFS_1"/>
    <property type="match status" value="2"/>
</dbReference>
<evidence type="ECO:0000256" key="1">
    <source>
        <dbReference type="ARBA" id="ARBA00004651"/>
    </source>
</evidence>
<feature type="transmembrane region" description="Helical" evidence="5">
    <location>
        <begin position="161"/>
        <end position="179"/>
    </location>
</feature>
<protein>
    <recommendedName>
        <fullName evidence="6">Major facilitator superfamily (MFS) profile domain-containing protein</fullName>
    </recommendedName>
</protein>
<evidence type="ECO:0000256" key="5">
    <source>
        <dbReference type="SAM" id="Phobius"/>
    </source>
</evidence>
<dbReference type="InterPro" id="IPR036259">
    <property type="entry name" value="MFS_trans_sf"/>
</dbReference>
<feature type="transmembrane region" description="Helical" evidence="5">
    <location>
        <begin position="132"/>
        <end position="155"/>
    </location>
</feature>
<evidence type="ECO:0000256" key="2">
    <source>
        <dbReference type="ARBA" id="ARBA00022692"/>
    </source>
</evidence>
<dbReference type="PANTHER" id="PTHR23531">
    <property type="entry name" value="QUINOLENE RESISTANCE PROTEIN NORA"/>
    <property type="match status" value="1"/>
</dbReference>
<evidence type="ECO:0000313" key="7">
    <source>
        <dbReference type="EMBL" id="GAA1674638.1"/>
    </source>
</evidence>
<comment type="caution">
    <text evidence="7">The sequence shown here is derived from an EMBL/GenBank/DDBJ whole genome shotgun (WGS) entry which is preliminary data.</text>
</comment>
<proteinExistence type="predicted"/>
<evidence type="ECO:0000313" key="8">
    <source>
        <dbReference type="Proteomes" id="UP001500618"/>
    </source>
</evidence>
<feature type="transmembrane region" description="Helical" evidence="5">
    <location>
        <begin position="322"/>
        <end position="343"/>
    </location>
</feature>
<feature type="transmembrane region" description="Helical" evidence="5">
    <location>
        <begin position="263"/>
        <end position="281"/>
    </location>
</feature>
<keyword evidence="8" id="KW-1185">Reference proteome</keyword>
<dbReference type="SUPFAM" id="SSF103473">
    <property type="entry name" value="MFS general substrate transporter"/>
    <property type="match status" value="1"/>
</dbReference>
<keyword evidence="2 5" id="KW-0812">Transmembrane</keyword>
<feature type="transmembrane region" description="Helical" evidence="5">
    <location>
        <begin position="39"/>
        <end position="61"/>
    </location>
</feature>
<dbReference type="InterPro" id="IPR052714">
    <property type="entry name" value="MFS_Exporter"/>
</dbReference>
<keyword evidence="3 5" id="KW-1133">Transmembrane helix</keyword>
<evidence type="ECO:0000256" key="3">
    <source>
        <dbReference type="ARBA" id="ARBA00022989"/>
    </source>
</evidence>
<accession>A0ABN2GPM3</accession>
<dbReference type="PROSITE" id="PS50850">
    <property type="entry name" value="MFS"/>
    <property type="match status" value="1"/>
</dbReference>
<keyword evidence="4 5" id="KW-0472">Membrane</keyword>
<feature type="domain" description="Major facilitator superfamily (MFS) profile" evidence="6">
    <location>
        <begin position="6"/>
        <end position="377"/>
    </location>
</feature>
<comment type="subcellular location">
    <subcellularLocation>
        <location evidence="1">Cell membrane</location>
        <topology evidence="1">Multi-pass membrane protein</topology>
    </subcellularLocation>
</comment>
<feature type="transmembrane region" description="Helical" evidence="5">
    <location>
        <begin position="200"/>
        <end position="222"/>
    </location>
</feature>
<feature type="transmembrane region" description="Helical" evidence="5">
    <location>
        <begin position="287"/>
        <end position="310"/>
    </location>
</feature>
<sequence>MNATPPVRRLWLAVLCGYLALGATLQALPAYVPARFGGGAVASGTAVGIAFLATACGRPFAGWLADSGRSRPVVMIGGALTALGGIGHLLAPNLPMLLLARLVMGAGEAALFSGALPWVLAASPADRRGRIAGWFGLSMWGGLAAGPVLATLLAVGGLSRVWYAVVALAFLSMVLVFTTRGTQQSARALARLRDIVPTGVALPGLALGLAAYGYGTIAALLVLHLRADRIGVDGYALTVFAGSFLATRFAGSPAVDRYGGRRVAAASVSVEVVALLIVAFAGGPVLALAGTALAGVGLGLIYPACAAMTLHRVRGRQPGVSMGVMTSFWDLGVLVAGPVGGLIAASAGYRPAFCLAAAAGGCCVAVVLAFIRTENSASPVEKIEIGSGNVR</sequence>